<dbReference type="SUPFAM" id="SSF54106">
    <property type="entry name" value="LysM domain"/>
    <property type="match status" value="3"/>
</dbReference>
<dbReference type="PANTHER" id="PTHR33734">
    <property type="entry name" value="LYSM DOMAIN-CONTAINING GPI-ANCHORED PROTEIN 2"/>
    <property type="match status" value="1"/>
</dbReference>
<keyword evidence="3" id="KW-1185">Reference proteome</keyword>
<feature type="domain" description="LysM" evidence="1">
    <location>
        <begin position="15"/>
        <end position="59"/>
    </location>
</feature>
<dbReference type="EMBL" id="FUWV01000010">
    <property type="protein sequence ID" value="SJZ77242.1"/>
    <property type="molecule type" value="Genomic_DNA"/>
</dbReference>
<organism evidence="2 3">
    <name type="scientific">Garciella nitratireducens DSM 15102</name>
    <dbReference type="NCBI Taxonomy" id="1121911"/>
    <lineage>
        <taxon>Bacteria</taxon>
        <taxon>Bacillati</taxon>
        <taxon>Bacillota</taxon>
        <taxon>Clostridia</taxon>
        <taxon>Eubacteriales</taxon>
        <taxon>Eubacteriaceae</taxon>
        <taxon>Garciella</taxon>
    </lineage>
</organism>
<dbReference type="RefSeq" id="WP_087679048.1">
    <property type="nucleotide sequence ID" value="NZ_FUWV01000010.1"/>
</dbReference>
<dbReference type="PANTHER" id="PTHR33734:SF22">
    <property type="entry name" value="MEMBRANE-BOUND LYTIC MUREIN TRANSGLYCOSYLASE D"/>
    <property type="match status" value="1"/>
</dbReference>
<gene>
    <name evidence="2" type="ORF">SAMN02745973_01653</name>
</gene>
<feature type="domain" description="LysM" evidence="1">
    <location>
        <begin position="130"/>
        <end position="174"/>
    </location>
</feature>
<dbReference type="OrthoDB" id="9811296at2"/>
<dbReference type="Proteomes" id="UP000196365">
    <property type="component" value="Unassembled WGS sequence"/>
</dbReference>
<feature type="domain" description="LysM" evidence="1">
    <location>
        <begin position="73"/>
        <end position="117"/>
    </location>
</feature>
<dbReference type="InterPro" id="IPR018392">
    <property type="entry name" value="LysM"/>
</dbReference>
<proteinExistence type="predicted"/>
<accession>A0A1T4NDA0</accession>
<dbReference type="AlphaFoldDB" id="A0A1T4NDA0"/>
<evidence type="ECO:0000313" key="3">
    <source>
        <dbReference type="Proteomes" id="UP000196365"/>
    </source>
</evidence>
<reference evidence="2 3" key="1">
    <citation type="submission" date="2017-02" db="EMBL/GenBank/DDBJ databases">
        <authorList>
            <person name="Peterson S.W."/>
        </authorList>
    </citation>
    <scope>NUCLEOTIDE SEQUENCE [LARGE SCALE GENOMIC DNA]</scope>
    <source>
        <strain evidence="2 3">DSM 15102</strain>
    </source>
</reference>
<dbReference type="SMART" id="SM00257">
    <property type="entry name" value="LysM"/>
    <property type="match status" value="3"/>
</dbReference>
<dbReference type="InterPro" id="IPR036779">
    <property type="entry name" value="LysM_dom_sf"/>
</dbReference>
<evidence type="ECO:0000259" key="1">
    <source>
        <dbReference type="PROSITE" id="PS51782"/>
    </source>
</evidence>
<dbReference type="Gene3D" id="3.10.350.10">
    <property type="entry name" value="LysM domain"/>
    <property type="match status" value="3"/>
</dbReference>
<name>A0A1T4NDA0_9FIRM</name>
<sequence>MYYDTSRCRCPMGTFPYTILPGDTLYSIALRYHTTINEILMRNPRINPYCLRIGQIICVPMPPIPKPCPAGTFPYTIQAGDTFYSLAKRYHVSLEELLAANPGVDPNNLQIGQKICIPQVNASGCPADTFSYTIRPGDTFYLLAQRFHTTVEAIQAANPNKDPHNLIIGEQLYIPITDC</sequence>
<dbReference type="PROSITE" id="PS51782">
    <property type="entry name" value="LYSM"/>
    <property type="match status" value="3"/>
</dbReference>
<dbReference type="CDD" id="cd00118">
    <property type="entry name" value="LysM"/>
    <property type="match status" value="3"/>
</dbReference>
<dbReference type="Pfam" id="PF01476">
    <property type="entry name" value="LysM"/>
    <property type="match status" value="3"/>
</dbReference>
<evidence type="ECO:0000313" key="2">
    <source>
        <dbReference type="EMBL" id="SJZ77242.1"/>
    </source>
</evidence>
<protein>
    <submittedName>
        <fullName evidence="2">LysM domain-containing protein</fullName>
    </submittedName>
</protein>